<feature type="signal peptide" evidence="4">
    <location>
        <begin position="1"/>
        <end position="34"/>
    </location>
</feature>
<evidence type="ECO:0000313" key="6">
    <source>
        <dbReference type="Proteomes" id="UP001608902"/>
    </source>
</evidence>
<feature type="chain" id="PRO_5044895184" evidence="4">
    <location>
        <begin position="35"/>
        <end position="344"/>
    </location>
</feature>
<dbReference type="SMART" id="SM00320">
    <property type="entry name" value="WD40"/>
    <property type="match status" value="6"/>
</dbReference>
<keyword evidence="6" id="KW-1185">Reference proteome</keyword>
<protein>
    <submittedName>
        <fullName evidence="5">Uncharacterized protein</fullName>
    </submittedName>
</protein>
<dbReference type="AlphaFoldDB" id="A0ABD6EPJ1"/>
<dbReference type="PANTHER" id="PTHR19848">
    <property type="entry name" value="WD40 REPEAT PROTEIN"/>
    <property type="match status" value="1"/>
</dbReference>
<reference evidence="5 6" key="1">
    <citation type="submission" date="2024-08" db="EMBL/GenBank/DDBJ databases">
        <title>Gnathostoma spinigerum genome.</title>
        <authorList>
            <person name="Gonzalez-Bertolin B."/>
            <person name="Monzon S."/>
            <person name="Zaballos A."/>
            <person name="Jimenez P."/>
            <person name="Dekumyoy P."/>
            <person name="Varona S."/>
            <person name="Cuesta I."/>
            <person name="Sumanam S."/>
            <person name="Adisakwattana P."/>
            <person name="Gasser R.B."/>
            <person name="Hernandez-Gonzalez A."/>
            <person name="Young N.D."/>
            <person name="Perteguer M.J."/>
        </authorList>
    </citation>
    <scope>NUCLEOTIDE SEQUENCE [LARGE SCALE GENOMIC DNA]</scope>
    <source>
        <strain evidence="5">AL3</strain>
        <tissue evidence="5">Liver</tissue>
    </source>
</reference>
<keyword evidence="1 3" id="KW-0853">WD repeat</keyword>
<feature type="repeat" description="WD" evidence="3">
    <location>
        <begin position="63"/>
        <end position="103"/>
    </location>
</feature>
<organism evidence="5 6">
    <name type="scientific">Gnathostoma spinigerum</name>
    <dbReference type="NCBI Taxonomy" id="75299"/>
    <lineage>
        <taxon>Eukaryota</taxon>
        <taxon>Metazoa</taxon>
        <taxon>Ecdysozoa</taxon>
        <taxon>Nematoda</taxon>
        <taxon>Chromadorea</taxon>
        <taxon>Rhabditida</taxon>
        <taxon>Spirurina</taxon>
        <taxon>Gnathostomatomorpha</taxon>
        <taxon>Gnathostomatoidea</taxon>
        <taxon>Gnathostomatidae</taxon>
        <taxon>Gnathostoma</taxon>
    </lineage>
</organism>
<keyword evidence="4" id="KW-0732">Signal</keyword>
<dbReference type="InterPro" id="IPR036322">
    <property type="entry name" value="WD40_repeat_dom_sf"/>
</dbReference>
<dbReference type="PANTHER" id="PTHR19848:SF8">
    <property type="entry name" value="F-BOX AND WD REPEAT DOMAIN CONTAINING 7"/>
    <property type="match status" value="1"/>
</dbReference>
<evidence type="ECO:0000313" key="5">
    <source>
        <dbReference type="EMBL" id="MFH4979219.1"/>
    </source>
</evidence>
<keyword evidence="2" id="KW-0677">Repeat</keyword>
<dbReference type="Gene3D" id="2.130.10.10">
    <property type="entry name" value="YVTN repeat-like/Quinoprotein amine dehydrogenase"/>
    <property type="match status" value="2"/>
</dbReference>
<evidence type="ECO:0000256" key="1">
    <source>
        <dbReference type="ARBA" id="ARBA00022574"/>
    </source>
</evidence>
<dbReference type="Proteomes" id="UP001608902">
    <property type="component" value="Unassembled WGS sequence"/>
</dbReference>
<dbReference type="Pfam" id="PF00400">
    <property type="entry name" value="WD40"/>
    <property type="match status" value="2"/>
</dbReference>
<name>A0ABD6EPJ1_9BILA</name>
<dbReference type="InterPro" id="IPR015943">
    <property type="entry name" value="WD40/YVTN_repeat-like_dom_sf"/>
</dbReference>
<dbReference type="PROSITE" id="PS50082">
    <property type="entry name" value="WD_REPEATS_2"/>
    <property type="match status" value="2"/>
</dbReference>
<comment type="caution">
    <text evidence="5">The sequence shown here is derived from an EMBL/GenBank/DDBJ whole genome shotgun (WGS) entry which is preliminary data.</text>
</comment>
<dbReference type="InterPro" id="IPR001680">
    <property type="entry name" value="WD40_rpt"/>
</dbReference>
<accession>A0ABD6EPJ1</accession>
<evidence type="ECO:0000256" key="2">
    <source>
        <dbReference type="ARBA" id="ARBA00022737"/>
    </source>
</evidence>
<proteinExistence type="predicted"/>
<evidence type="ECO:0000256" key="3">
    <source>
        <dbReference type="PROSITE-ProRule" id="PRU00221"/>
    </source>
</evidence>
<dbReference type="SUPFAM" id="SSF50978">
    <property type="entry name" value="WD40 repeat-like"/>
    <property type="match status" value="1"/>
</dbReference>
<evidence type="ECO:0000256" key="4">
    <source>
        <dbReference type="SAM" id="SignalP"/>
    </source>
</evidence>
<sequence>MMIRLTKRQKSNWFHNHWIRMYLLLVLLFPQSMMKKCRLDYFIELDRTARLWDLEKGVEKLMLGLHPNNITCVRFIPNSSLAFTVSLSTVRIWDLRIAKNVYTLHSSGLGTEGELATTNTGRQNTVPISETVITAAEVDPLGRFLFTTFSGDVRVWDLEKFAAYGRLTGASHSPRSEVSCLSVTNDPSLQVYTGSRDHYVKIYDVKSDGQGIYEATHELSPPHYDSITCVLPYGDSVFTASKDTNIMRFSTKDWKRDHLELKAHDRAVNDMCILEMERPLLATVCKAGNVKLWDITSTRRIRTVGEISQAHDDQINAITTDSGLVYTASNDTMVGVWRLSPFGS</sequence>
<gene>
    <name evidence="5" type="ORF">AB6A40_005928</name>
</gene>
<dbReference type="EMBL" id="JBGFUD010003966">
    <property type="protein sequence ID" value="MFH4979219.1"/>
    <property type="molecule type" value="Genomic_DNA"/>
</dbReference>
<feature type="repeat" description="WD" evidence="3">
    <location>
        <begin position="261"/>
        <end position="303"/>
    </location>
</feature>